<feature type="compositionally biased region" description="Acidic residues" evidence="1">
    <location>
        <begin position="234"/>
        <end position="264"/>
    </location>
</feature>
<proteinExistence type="predicted"/>
<gene>
    <name evidence="2" type="ORF">GMRT_13579</name>
</gene>
<organism evidence="2 3">
    <name type="scientific">Giardia muris</name>
    <dbReference type="NCBI Taxonomy" id="5742"/>
    <lineage>
        <taxon>Eukaryota</taxon>
        <taxon>Metamonada</taxon>
        <taxon>Diplomonadida</taxon>
        <taxon>Hexamitidae</taxon>
        <taxon>Giardiinae</taxon>
        <taxon>Giardia</taxon>
    </lineage>
</organism>
<evidence type="ECO:0000313" key="3">
    <source>
        <dbReference type="Proteomes" id="UP000315496"/>
    </source>
</evidence>
<protein>
    <submittedName>
        <fullName evidence="2">Uncharacterized protein</fullName>
    </submittedName>
</protein>
<evidence type="ECO:0000313" key="2">
    <source>
        <dbReference type="EMBL" id="TNJ29999.1"/>
    </source>
</evidence>
<evidence type="ECO:0000256" key="1">
    <source>
        <dbReference type="SAM" id="MobiDB-lite"/>
    </source>
</evidence>
<dbReference type="VEuPathDB" id="GiardiaDB:GMRT_13579"/>
<sequence length="264" mass="29146">MSEPARKTDNSPPVRALQKALSKLELSPEIIELCKEVKSNEEAALKILDALFLLGSDAANEIDRVTGLMPQFEKGEFKVTAGELAVGFNKQDEPLEYKAANGIWTVEIRITDDESSREVIFRHESCPENSEKTVIKETKTATVKCASSVVTVCDKACFCSDALVPVVTNTDSDSNQDSTNWHKYLSLTFTSRLLVDKIGDRGAYGIIMEAPEEQELTISFNVAGELVKISMVTEFEDEDEDENEDDDYDAPAGDDDDDDEVGDD</sequence>
<dbReference type="EMBL" id="VDLU01000001">
    <property type="protein sequence ID" value="TNJ29999.1"/>
    <property type="molecule type" value="Genomic_DNA"/>
</dbReference>
<keyword evidence="3" id="KW-1185">Reference proteome</keyword>
<feature type="region of interest" description="Disordered" evidence="1">
    <location>
        <begin position="233"/>
        <end position="264"/>
    </location>
</feature>
<comment type="caution">
    <text evidence="2">The sequence shown here is derived from an EMBL/GenBank/DDBJ whole genome shotgun (WGS) entry which is preliminary data.</text>
</comment>
<dbReference type="AlphaFoldDB" id="A0A4Z1TBT9"/>
<reference evidence="2 3" key="1">
    <citation type="submission" date="2019-05" db="EMBL/GenBank/DDBJ databases">
        <title>The compact genome of Giardia muris reveals important steps in the evolution of intestinal protozoan parasites.</title>
        <authorList>
            <person name="Xu F."/>
            <person name="Jimenez-Gonzalez A."/>
            <person name="Einarsson E."/>
            <person name="Astvaldsson A."/>
            <person name="Peirasmaki D."/>
            <person name="Eckmann L."/>
            <person name="Andersson J.O."/>
            <person name="Svard S.G."/>
            <person name="Jerlstrom-Hultqvist J."/>
        </authorList>
    </citation>
    <scope>NUCLEOTIDE SEQUENCE [LARGE SCALE GENOMIC DNA]</scope>
    <source>
        <strain evidence="2 3">Roberts-Thomson</strain>
    </source>
</reference>
<name>A0A4Z1TBT9_GIAMU</name>
<dbReference type="Proteomes" id="UP000315496">
    <property type="component" value="Chromosome 1"/>
</dbReference>
<accession>A0A4Z1TBT9</accession>